<keyword evidence="3" id="KW-1185">Reference proteome</keyword>
<evidence type="ECO:0000313" key="2">
    <source>
        <dbReference type="EMBL" id="KAJ1524150.1"/>
    </source>
</evidence>
<dbReference type="InterPro" id="IPR036691">
    <property type="entry name" value="Endo/exonu/phosph_ase_sf"/>
</dbReference>
<proteinExistence type="predicted"/>
<dbReference type="InterPro" id="IPR010994">
    <property type="entry name" value="RuvA_2-like"/>
</dbReference>
<dbReference type="Proteomes" id="UP001075354">
    <property type="component" value="Chromosome 9"/>
</dbReference>
<dbReference type="Gene3D" id="1.10.150.320">
    <property type="entry name" value="Photosystem II 12 kDa extrinsic protein"/>
    <property type="match status" value="1"/>
</dbReference>
<feature type="compositionally biased region" description="Low complexity" evidence="1">
    <location>
        <begin position="114"/>
        <end position="126"/>
    </location>
</feature>
<evidence type="ECO:0008006" key="4">
    <source>
        <dbReference type="Google" id="ProtNLM"/>
    </source>
</evidence>
<dbReference type="SUPFAM" id="SSF56219">
    <property type="entry name" value="DNase I-like"/>
    <property type="match status" value="1"/>
</dbReference>
<dbReference type="AlphaFoldDB" id="A0AAV7XHD1"/>
<dbReference type="GO" id="GO:0005886">
    <property type="term" value="C:plasma membrane"/>
    <property type="evidence" value="ECO:0007669"/>
    <property type="project" value="TreeGrafter"/>
</dbReference>
<sequence>MGQNTSAPLGGRRKSFRNSWRPRFPPRSRSYKGNLSATFNVLDIDTKIDQLNVNLASEEELMTLPGVSRIDAHNIVEYRQRLGRFKKVEDLALVSGIGADKLALIRPEICVGPRRSPSCASSRAQSIDSLPSVDAKPSPRPIPLTNINTATVFDLQAIPGFTQEIAANVIDYRERHGNFANLEQLVKVKGINHIRLGAVRSRLTVNTEPNSVPIRNGFAHSFNVVHSTPKSSPKLSSSQSSQLVTNGKISGHRKSLSVPVKFGPASNGLAVRDILDVLSACSPRPIVEDYFDGKRKGRKAVRVASWSLSGLSIEKVENPGVKEVICRTILENRFSLVALQDVLSNEALEKICNELNFPTLRRIKEWKDNSYKWQCQSFNGLGFLWDVNDGIVLSAVNVEKLHNTDNDSEVLHADFMIGNLDVSLLNIQFQKSISNYSHSDITSAVEKQFSKLQNNNGILLGDFSYLQKKVEDNGEVLGADLRAVLPSKVTTNSVAMNHYNVDHVFNDNIYLNKAISAQYTDMSGVVRQGLTHLAIPRNWSWGGPASEHCPVWCELFVDKKTCSEIIGRR</sequence>
<protein>
    <recommendedName>
        <fullName evidence="4">Endonuclease/exonuclease/phosphatase family domain-containing protein 1</fullName>
    </recommendedName>
</protein>
<dbReference type="SUPFAM" id="SSF47781">
    <property type="entry name" value="RuvA domain 2-like"/>
    <property type="match status" value="2"/>
</dbReference>
<dbReference type="Gene3D" id="3.60.10.10">
    <property type="entry name" value="Endonuclease/exonuclease/phosphatase"/>
    <property type="match status" value="1"/>
</dbReference>
<accession>A0AAV7XHD1</accession>
<evidence type="ECO:0000313" key="3">
    <source>
        <dbReference type="Proteomes" id="UP001075354"/>
    </source>
</evidence>
<dbReference type="Gene3D" id="1.10.150.280">
    <property type="entry name" value="AF1531-like domain"/>
    <property type="match status" value="1"/>
</dbReference>
<dbReference type="Pfam" id="PF12836">
    <property type="entry name" value="HHH_3"/>
    <property type="match status" value="2"/>
</dbReference>
<dbReference type="PANTHER" id="PTHR21180">
    <property type="entry name" value="ENDONUCLEASE/EXONUCLEASE/PHOSPHATASE FAMILY DOMAIN-CONTAINING PROTEIN 1"/>
    <property type="match status" value="1"/>
</dbReference>
<reference evidence="2" key="1">
    <citation type="submission" date="2022-12" db="EMBL/GenBank/DDBJ databases">
        <title>Chromosome-level genome assembly of the bean flower thrips Megalurothrips usitatus.</title>
        <authorList>
            <person name="Ma L."/>
            <person name="Liu Q."/>
            <person name="Li H."/>
            <person name="Cai W."/>
        </authorList>
    </citation>
    <scope>NUCLEOTIDE SEQUENCE</scope>
    <source>
        <strain evidence="2">Cailab_2022a</strain>
    </source>
</reference>
<organism evidence="2 3">
    <name type="scientific">Megalurothrips usitatus</name>
    <name type="common">bean blossom thrips</name>
    <dbReference type="NCBI Taxonomy" id="439358"/>
    <lineage>
        <taxon>Eukaryota</taxon>
        <taxon>Metazoa</taxon>
        <taxon>Ecdysozoa</taxon>
        <taxon>Arthropoda</taxon>
        <taxon>Hexapoda</taxon>
        <taxon>Insecta</taxon>
        <taxon>Pterygota</taxon>
        <taxon>Neoptera</taxon>
        <taxon>Paraneoptera</taxon>
        <taxon>Thysanoptera</taxon>
        <taxon>Terebrantia</taxon>
        <taxon>Thripoidea</taxon>
        <taxon>Thripidae</taxon>
        <taxon>Megalurothrips</taxon>
    </lineage>
</organism>
<dbReference type="EMBL" id="JAPTSV010000009">
    <property type="protein sequence ID" value="KAJ1524150.1"/>
    <property type="molecule type" value="Genomic_DNA"/>
</dbReference>
<dbReference type="PANTHER" id="PTHR21180:SF32">
    <property type="entry name" value="ENDONUCLEASE_EXONUCLEASE_PHOSPHATASE FAMILY DOMAIN-CONTAINING PROTEIN 1"/>
    <property type="match status" value="1"/>
</dbReference>
<name>A0AAV7XHD1_9NEOP</name>
<evidence type="ECO:0000256" key="1">
    <source>
        <dbReference type="SAM" id="MobiDB-lite"/>
    </source>
</evidence>
<comment type="caution">
    <text evidence="2">The sequence shown here is derived from an EMBL/GenBank/DDBJ whole genome shotgun (WGS) entry which is preliminary data.</text>
</comment>
<gene>
    <name evidence="2" type="ORF">ONE63_010678</name>
</gene>
<feature type="region of interest" description="Disordered" evidence="1">
    <location>
        <begin position="114"/>
        <end position="141"/>
    </location>
</feature>
<dbReference type="InterPro" id="IPR051675">
    <property type="entry name" value="Endo/Exo/Phosphatase_dom_1"/>
</dbReference>
<feature type="region of interest" description="Disordered" evidence="1">
    <location>
        <begin position="1"/>
        <end position="28"/>
    </location>
</feature>